<dbReference type="GO" id="GO:0004252">
    <property type="term" value="F:serine-type endopeptidase activity"/>
    <property type="evidence" value="ECO:0007669"/>
    <property type="project" value="InterPro"/>
</dbReference>
<evidence type="ECO:0000256" key="4">
    <source>
        <dbReference type="ARBA" id="ARBA00023136"/>
    </source>
</evidence>
<dbReference type="AlphaFoldDB" id="A0A1V2I5X2"/>
<keyword evidence="6" id="KW-0378">Hydrolase</keyword>
<keyword evidence="4 5" id="KW-0472">Membrane</keyword>
<dbReference type="InterPro" id="IPR001940">
    <property type="entry name" value="Peptidase_S1C"/>
</dbReference>
<dbReference type="InterPro" id="IPR043504">
    <property type="entry name" value="Peptidase_S1_PA_chymotrypsin"/>
</dbReference>
<evidence type="ECO:0000256" key="5">
    <source>
        <dbReference type="SAM" id="Phobius"/>
    </source>
</evidence>
<dbReference type="Gene3D" id="2.40.10.10">
    <property type="entry name" value="Trypsin-like serine proteases"/>
    <property type="match status" value="2"/>
</dbReference>
<dbReference type="Proteomes" id="UP000188929">
    <property type="component" value="Unassembled WGS sequence"/>
</dbReference>
<comment type="caution">
    <text evidence="6">The sequence shown here is derived from an EMBL/GenBank/DDBJ whole genome shotgun (WGS) entry which is preliminary data.</text>
</comment>
<evidence type="ECO:0000313" key="7">
    <source>
        <dbReference type="Proteomes" id="UP000188929"/>
    </source>
</evidence>
<gene>
    <name evidence="6" type="ORF">BL253_25275</name>
</gene>
<dbReference type="Pfam" id="PF13365">
    <property type="entry name" value="Trypsin_2"/>
    <property type="match status" value="1"/>
</dbReference>
<dbReference type="NCBIfam" id="NF033740">
    <property type="entry name" value="MarP_fam_protase"/>
    <property type="match status" value="1"/>
</dbReference>
<dbReference type="GO" id="GO:0006508">
    <property type="term" value="P:proteolysis"/>
    <property type="evidence" value="ECO:0007669"/>
    <property type="project" value="UniProtKB-KW"/>
</dbReference>
<dbReference type="RefSeq" id="WP_076819843.1">
    <property type="nucleotide sequence ID" value="NZ_MOMC01000052.1"/>
</dbReference>
<feature type="transmembrane region" description="Helical" evidence="5">
    <location>
        <begin position="61"/>
        <end position="84"/>
    </location>
</feature>
<proteinExistence type="predicted"/>
<dbReference type="PANTHER" id="PTHR43019">
    <property type="entry name" value="SERINE ENDOPROTEASE DEGS"/>
    <property type="match status" value="1"/>
</dbReference>
<dbReference type="STRING" id="1834516.BL253_25275"/>
<evidence type="ECO:0000313" key="6">
    <source>
        <dbReference type="EMBL" id="ONH26243.1"/>
    </source>
</evidence>
<evidence type="ECO:0000256" key="2">
    <source>
        <dbReference type="ARBA" id="ARBA00022692"/>
    </source>
</evidence>
<keyword evidence="6" id="KW-0645">Protease</keyword>
<reference evidence="7" key="1">
    <citation type="submission" date="2016-10" db="EMBL/GenBank/DDBJ databases">
        <title>Frankia sp. NRRL B-16386 Genome sequencing.</title>
        <authorList>
            <person name="Ghodhbane-Gtari F."/>
            <person name="Swanson E."/>
            <person name="Gueddou A."/>
            <person name="Hezbri K."/>
            <person name="Ktari K."/>
            <person name="Nouioui I."/>
            <person name="Morris K."/>
            <person name="Simpson S."/>
            <person name="Abebe-Akele F."/>
            <person name="Thomas K."/>
            <person name="Gtari M."/>
            <person name="Tisa L.S."/>
        </authorList>
    </citation>
    <scope>NUCLEOTIDE SEQUENCE [LARGE SCALE GENOMIC DNA]</scope>
    <source>
        <strain evidence="7">NRRL B-16386</strain>
    </source>
</reference>
<accession>A0A1V2I5X2</accession>
<evidence type="ECO:0000256" key="1">
    <source>
        <dbReference type="ARBA" id="ARBA00004141"/>
    </source>
</evidence>
<dbReference type="InterPro" id="IPR009003">
    <property type="entry name" value="Peptidase_S1_PA"/>
</dbReference>
<keyword evidence="3 5" id="KW-1133">Transmembrane helix</keyword>
<protein>
    <submittedName>
        <fullName evidence="6">Serine protease</fullName>
    </submittedName>
</protein>
<dbReference type="OrthoDB" id="9766361at2"/>
<dbReference type="PRINTS" id="PR00834">
    <property type="entry name" value="PROTEASES2C"/>
</dbReference>
<dbReference type="InterPro" id="IPR003825">
    <property type="entry name" value="Colicin-V_CvpA"/>
</dbReference>
<dbReference type="InterPro" id="IPR047680">
    <property type="entry name" value="MarP-like"/>
</dbReference>
<name>A0A1V2I5X2_9ACTN</name>
<dbReference type="Pfam" id="PF02674">
    <property type="entry name" value="Colicin_V"/>
    <property type="match status" value="1"/>
</dbReference>
<evidence type="ECO:0000256" key="3">
    <source>
        <dbReference type="ARBA" id="ARBA00022989"/>
    </source>
</evidence>
<dbReference type="SUPFAM" id="SSF50494">
    <property type="entry name" value="Trypsin-like serine proteases"/>
    <property type="match status" value="1"/>
</dbReference>
<organism evidence="6 7">
    <name type="scientific">Pseudofrankia asymbiotica</name>
    <dbReference type="NCBI Taxonomy" id="1834516"/>
    <lineage>
        <taxon>Bacteria</taxon>
        <taxon>Bacillati</taxon>
        <taxon>Actinomycetota</taxon>
        <taxon>Actinomycetes</taxon>
        <taxon>Frankiales</taxon>
        <taxon>Frankiaceae</taxon>
        <taxon>Pseudofrankia</taxon>
    </lineage>
</organism>
<dbReference type="GO" id="GO:0009403">
    <property type="term" value="P:toxin biosynthetic process"/>
    <property type="evidence" value="ECO:0007669"/>
    <property type="project" value="InterPro"/>
</dbReference>
<comment type="subcellular location">
    <subcellularLocation>
        <location evidence="1">Membrane</location>
        <topology evidence="1">Multi-pass membrane protein</topology>
    </subcellularLocation>
</comment>
<feature type="transmembrane region" description="Helical" evidence="5">
    <location>
        <begin position="99"/>
        <end position="120"/>
    </location>
</feature>
<dbReference type="EMBL" id="MOMC01000052">
    <property type="protein sequence ID" value="ONH26243.1"/>
    <property type="molecule type" value="Genomic_DNA"/>
</dbReference>
<feature type="transmembrane region" description="Helical" evidence="5">
    <location>
        <begin position="31"/>
        <end position="49"/>
    </location>
</feature>
<sequence length="393" mass="40530">MNILDIVLLLVVLAFAVSGYRQGFVVGALSFIGFIGGGILGAQIALPLAKLIGQREHGAVIALVTVLTLACLGQVAGTGAGVALRSRLTWRPGETVDSLAGAVLSGMSVLLVAWLMATALERSPFTTAAREVRDSAVLTTVDDGMPTSVRDTFSSLRQLADGNGFPAVFSGLGNESIVAADPPDPAVVNATGVTSAAASVLKVRGIAPSCSRQVEGTGFVYAPQHVMTNAHVVAGVREPGVEVSGRLLPARVVVFDAERDVAVLYVPDLNRPPLRLQTSPPGRADDDAVIAGFPEDGPYRTEPARIRNQQKARAPDIYSQGSVVRDIYAVRGTVLPGNSGGPLLSTGGSVYGVVFAAATDDSETGYVLTAAEVSGTARAGERATTPVSTQGCR</sequence>
<keyword evidence="7" id="KW-1185">Reference proteome</keyword>
<dbReference type="PANTHER" id="PTHR43019:SF23">
    <property type="entry name" value="PROTEASE DO-LIKE 5, CHLOROPLASTIC"/>
    <property type="match status" value="1"/>
</dbReference>
<dbReference type="GO" id="GO:0016020">
    <property type="term" value="C:membrane"/>
    <property type="evidence" value="ECO:0007669"/>
    <property type="project" value="UniProtKB-SubCell"/>
</dbReference>
<keyword evidence="2 5" id="KW-0812">Transmembrane</keyword>